<evidence type="ECO:0000313" key="1">
    <source>
        <dbReference type="EMBL" id="XKM38195.1"/>
    </source>
</evidence>
<protein>
    <submittedName>
        <fullName evidence="1">Tyrosine-type recombinase/integrase</fullName>
    </submittedName>
</protein>
<evidence type="ECO:0000313" key="2">
    <source>
        <dbReference type="Proteomes" id="UP000078465"/>
    </source>
</evidence>
<dbReference type="Proteomes" id="UP000078465">
    <property type="component" value="Plasmid unnamed3"/>
</dbReference>
<accession>A0ACD5EGF7</accession>
<organism evidence="1 2">
    <name type="scientific">Rhizobium ruizarguesonis</name>
    <dbReference type="NCBI Taxonomy" id="2081791"/>
    <lineage>
        <taxon>Bacteria</taxon>
        <taxon>Pseudomonadati</taxon>
        <taxon>Pseudomonadota</taxon>
        <taxon>Alphaproteobacteria</taxon>
        <taxon>Hyphomicrobiales</taxon>
        <taxon>Rhizobiaceae</taxon>
        <taxon>Rhizobium/Agrobacterium group</taxon>
        <taxon>Rhizobium</taxon>
    </lineage>
</organism>
<geneLocation type="plasmid" evidence="1 2">
    <name>unnamed3</name>
</geneLocation>
<gene>
    <name evidence="1" type="ORF">A4U53_002475</name>
</gene>
<dbReference type="EMBL" id="CP171850">
    <property type="protein sequence ID" value="XKM38195.1"/>
    <property type="molecule type" value="Genomic_DNA"/>
</dbReference>
<sequence length="492" mass="55290">MQVRETIVHFFETFSRVGSASQTVKVFRNEGLLFPSRLHNSETVFRPLTASTAVRALSNPRYAGAYTYGRRQFRRTIDGKKTLRARDIDDWPACMPDAHPGYISWERHQENLKILKANGRGFEAARASIPREGPALQGRAVCGQCGNHLRVRYAARRGRQEAWYICNRDHIYRGEPMCQSIAGPPVDEAIGMLIAEQMTPAAVELALDVRQHTLLRSFVTFAERHGDRHIEVTRVLEWATLAPSPQQRRNRLVTVRRFALVLAAEDLRHQVPSAEALGRNLLKRRIPHIYTPDEISALLQAAARLKPSDTIRPLMYETLFGLLATTGMRISEALALRLEDVTADGLVIRQTKFQKSRLLPLHDTTRDALDKYLLARRRLGTLNSMLFVSAMGAPPAYSTVIAVFLRLARSLGLRGEPGQTGPRIHDLRHTFAVRSLDQCQPDHHAVGRHIVALSTYLGHAHVTDTYWYLQATPILLRQIAAAGEALHQGAVT</sequence>
<proteinExistence type="predicted"/>
<name>A0ACD5EGF7_9HYPH</name>
<keyword evidence="1" id="KW-0614">Plasmid</keyword>
<reference evidence="1" key="1">
    <citation type="submission" date="2024-10" db="EMBL/GenBank/DDBJ databases">
        <title>Strain of Rhizobium-related bacteria isolated fromm roots of Vavilovia formosa.</title>
        <authorList>
            <person name="Kimeklis A."/>
            <person name="Afonin A."/>
        </authorList>
    </citation>
    <scope>NUCLEOTIDE SEQUENCE</scope>
    <source>
        <strain evidence="1">Vaf-46</strain>
    </source>
</reference>